<evidence type="ECO:0000256" key="1">
    <source>
        <dbReference type="ARBA" id="ARBA00004229"/>
    </source>
</evidence>
<dbReference type="PANTHER" id="PTHR33926:SF4">
    <property type="entry name" value="PROTEIN TIC 22, CHLOROPLASTIC"/>
    <property type="match status" value="1"/>
</dbReference>
<dbReference type="InterPro" id="IPR007378">
    <property type="entry name" value="Tic22-like"/>
</dbReference>
<keyword evidence="2" id="KW-0150">Chloroplast</keyword>
<keyword evidence="4" id="KW-0732">Signal</keyword>
<dbReference type="GO" id="GO:0015031">
    <property type="term" value="P:protein transport"/>
    <property type="evidence" value="ECO:0007669"/>
    <property type="project" value="InterPro"/>
</dbReference>
<evidence type="ECO:0000256" key="3">
    <source>
        <dbReference type="ARBA" id="ARBA00022640"/>
    </source>
</evidence>
<feature type="chain" id="PRO_5030159473" description="Tic22-like family protein" evidence="4">
    <location>
        <begin position="40"/>
        <end position="442"/>
    </location>
</feature>
<dbReference type="EMBL" id="HBNS01059712">
    <property type="protein sequence ID" value="CAE4666012.1"/>
    <property type="molecule type" value="Transcribed_RNA"/>
</dbReference>
<feature type="signal peptide" evidence="4">
    <location>
        <begin position="1"/>
        <end position="39"/>
    </location>
</feature>
<evidence type="ECO:0000256" key="4">
    <source>
        <dbReference type="SAM" id="SignalP"/>
    </source>
</evidence>
<gene>
    <name evidence="5" type="ORF">DBRI00130_LOCUS42947</name>
</gene>
<sequence length="442" mass="49463">MTKIHLEAMVTRREHREPATMAAYVLCLLLLSSSSITQASQFSNLVNRARRTINLSRTFGSATRAPSYERIASQPVFQVTTPWGSPYMVFEQAEKEEDDSPAADGKNIYDVDALASGSGEKDSGMDVRPIALYFMDERDAHALRDEMKSMSNMVDADLRITSTSLAKAVRQSANLGAGLPTGQPVDPLTGDMKAMEDGGSLRYKIMPSKRELFYAARCQGRERIGLGFGKRPEEDAYNMLKPNGMLGAEKAMNRMKLKEEAKKAKKPTAGVPLTQDEILQQQYLHMKGGFGIPVFYCPELKRQPPKIKRLLFRENKMESPLFFSYDDLLDAWTEMKKKSSNPSSIPNRPQIEVYNMFDIVSSLDKDQWKVKRNEELAHKADGFVGSIPVVNSIVRKIKGLKEEKAISSGLEQVTFVPSSRNVETKVAMSTIGNGKARIRNMR</sequence>
<comment type="subcellular location">
    <subcellularLocation>
        <location evidence="1">Plastid</location>
        <location evidence="1">Chloroplast</location>
    </subcellularLocation>
</comment>
<keyword evidence="3" id="KW-0934">Plastid</keyword>
<proteinExistence type="predicted"/>
<dbReference type="GO" id="GO:0009507">
    <property type="term" value="C:chloroplast"/>
    <property type="evidence" value="ECO:0007669"/>
    <property type="project" value="UniProtKB-SubCell"/>
</dbReference>
<evidence type="ECO:0000313" key="5">
    <source>
        <dbReference type="EMBL" id="CAE4666012.1"/>
    </source>
</evidence>
<dbReference type="PANTHER" id="PTHR33926">
    <property type="entry name" value="PROTEIN TIC 22, CHLOROPLASTIC"/>
    <property type="match status" value="1"/>
</dbReference>
<name>A0A6S8XAM6_9STRA</name>
<protein>
    <recommendedName>
        <fullName evidence="6">Tic22-like family protein</fullName>
    </recommendedName>
</protein>
<accession>A0A6S8XAM6</accession>
<organism evidence="5">
    <name type="scientific">Ditylum brightwellii</name>
    <dbReference type="NCBI Taxonomy" id="49249"/>
    <lineage>
        <taxon>Eukaryota</taxon>
        <taxon>Sar</taxon>
        <taxon>Stramenopiles</taxon>
        <taxon>Ochrophyta</taxon>
        <taxon>Bacillariophyta</taxon>
        <taxon>Mediophyceae</taxon>
        <taxon>Lithodesmiophycidae</taxon>
        <taxon>Lithodesmiales</taxon>
        <taxon>Lithodesmiaceae</taxon>
        <taxon>Ditylum</taxon>
    </lineage>
</organism>
<dbReference type="AlphaFoldDB" id="A0A6S8XAM6"/>
<evidence type="ECO:0000256" key="2">
    <source>
        <dbReference type="ARBA" id="ARBA00022528"/>
    </source>
</evidence>
<reference evidence="5" key="1">
    <citation type="submission" date="2021-01" db="EMBL/GenBank/DDBJ databases">
        <authorList>
            <person name="Corre E."/>
            <person name="Pelletier E."/>
            <person name="Niang G."/>
            <person name="Scheremetjew M."/>
            <person name="Finn R."/>
            <person name="Kale V."/>
            <person name="Holt S."/>
            <person name="Cochrane G."/>
            <person name="Meng A."/>
            <person name="Brown T."/>
            <person name="Cohen L."/>
        </authorList>
    </citation>
    <scope>NUCLEOTIDE SEQUENCE</scope>
    <source>
        <strain evidence="5">GSO104</strain>
    </source>
</reference>
<dbReference type="Gene3D" id="3.40.1350.100">
    <property type="match status" value="1"/>
</dbReference>
<evidence type="ECO:0008006" key="6">
    <source>
        <dbReference type="Google" id="ProtNLM"/>
    </source>
</evidence>